<proteinExistence type="predicted"/>
<dbReference type="AlphaFoldDB" id="A8GNI1"/>
<evidence type="ECO:0000313" key="2">
    <source>
        <dbReference type="Proteomes" id="UP000006830"/>
    </source>
</evidence>
<organism evidence="1 2">
    <name type="scientific">Rickettsia akari (strain Hartford)</name>
    <dbReference type="NCBI Taxonomy" id="293614"/>
    <lineage>
        <taxon>Bacteria</taxon>
        <taxon>Pseudomonadati</taxon>
        <taxon>Pseudomonadota</taxon>
        <taxon>Alphaproteobacteria</taxon>
        <taxon>Rickettsiales</taxon>
        <taxon>Rickettsiaceae</taxon>
        <taxon>Rickettsieae</taxon>
        <taxon>Rickettsia</taxon>
        <taxon>spotted fever group</taxon>
    </lineage>
</organism>
<evidence type="ECO:0000313" key="1">
    <source>
        <dbReference type="EMBL" id="ABV74956.1"/>
    </source>
</evidence>
<sequence length="70" mass="8042">MQAVQAYKVDGTSPIIASNLEGGFVFDKKYLFLIFSGFVWQEDGKFPILFSSKDQEYLNTNNNHEITLLY</sequence>
<gene>
    <name evidence="1" type="ordered locus">A1C_03350</name>
</gene>
<name>A8GNI1_RICAH</name>
<reference evidence="1" key="1">
    <citation type="submission" date="2007-09" db="EMBL/GenBank/DDBJ databases">
        <title>Complete Genome Sequence of Rickettsia akari.</title>
        <authorList>
            <person name="Madan A."/>
            <person name="Fahey J."/>
            <person name="Helton E."/>
            <person name="Ketteman M."/>
            <person name="Madan A."/>
            <person name="Rodrigues S."/>
            <person name="Sanchez A."/>
            <person name="Whiting M."/>
            <person name="Dasch G."/>
            <person name="Eremeeva M."/>
        </authorList>
    </citation>
    <scope>NUCLEOTIDE SEQUENCE</scope>
    <source>
        <strain evidence="1">Hartford</strain>
    </source>
</reference>
<dbReference type="HOGENOM" id="CLU_2755273_0_0_5"/>
<dbReference type="KEGG" id="rak:A1C_03350"/>
<dbReference type="RefSeq" id="WP_012149589.1">
    <property type="nucleotide sequence ID" value="NC_009881.1"/>
</dbReference>
<protein>
    <submittedName>
        <fullName evidence="1">Uncharacterized protein</fullName>
    </submittedName>
</protein>
<dbReference type="EMBL" id="CP000847">
    <property type="protein sequence ID" value="ABV74956.1"/>
    <property type="molecule type" value="Genomic_DNA"/>
</dbReference>
<keyword evidence="2" id="KW-1185">Reference proteome</keyword>
<accession>A8GNI1</accession>
<dbReference type="Proteomes" id="UP000006830">
    <property type="component" value="Chromosome"/>
</dbReference>
<dbReference type="STRING" id="293614.A1C_03350"/>